<comment type="caution">
    <text evidence="2">The sequence shown here is derived from an EMBL/GenBank/DDBJ whole genome shotgun (WGS) entry which is preliminary data.</text>
</comment>
<reference evidence="2 3" key="1">
    <citation type="submission" date="2018-04" db="EMBL/GenBank/DDBJ databases">
        <authorList>
            <person name="Zhang X."/>
            <person name="Yuan J."/>
            <person name="Li F."/>
            <person name="Xiang J."/>
        </authorList>
    </citation>
    <scope>NUCLEOTIDE SEQUENCE [LARGE SCALE GENOMIC DNA]</scope>
    <source>
        <tissue evidence="2">Muscle</tissue>
    </source>
</reference>
<feature type="domain" description="VWFC" evidence="1">
    <location>
        <begin position="45"/>
        <end position="110"/>
    </location>
</feature>
<dbReference type="OrthoDB" id="6348147at2759"/>
<dbReference type="AlphaFoldDB" id="A0A3R7MF05"/>
<accession>A0A3R7MF05</accession>
<dbReference type="PANTHER" id="PTHR11412">
    <property type="entry name" value="MACROGLOBULIN / COMPLEMENT"/>
    <property type="match status" value="1"/>
</dbReference>
<evidence type="ECO:0000259" key="1">
    <source>
        <dbReference type="PROSITE" id="PS50184"/>
    </source>
</evidence>
<dbReference type="Gene3D" id="2.60.40.1930">
    <property type="match status" value="1"/>
</dbReference>
<evidence type="ECO:0000313" key="2">
    <source>
        <dbReference type="EMBL" id="ROT74621.1"/>
    </source>
</evidence>
<protein>
    <submittedName>
        <fullName evidence="2">Alpha 2 macroglobulin</fullName>
    </submittedName>
</protein>
<dbReference type="SUPFAM" id="SSF57603">
    <property type="entry name" value="FnI-like domain"/>
    <property type="match status" value="1"/>
</dbReference>
<dbReference type="Proteomes" id="UP000283509">
    <property type="component" value="Unassembled WGS sequence"/>
</dbReference>
<dbReference type="EMBL" id="QCYY01001874">
    <property type="protein sequence ID" value="ROT74621.1"/>
    <property type="molecule type" value="Genomic_DNA"/>
</dbReference>
<sequence>MGSGGVQEDSPAFCPGICNVPDEDENCTEVPGTCCSQWICGDRPTNCTLETGVVHPIGDTWVDGCERCACLFSIDGAYVRCYRLLCIQPPHRDCEEVEREGECCPAYHCNSTTCQVDGRYYGVGESWQTKDFCQTCRCTKGDPVPVIECEEPEVCRSPPSPACRPIASVWDAYLITVPKVFVRGGQSTVCVFLEDDPPISVNLTLTMMVEKDEVHVTVVETVSANHVCVDFPVPDGGDAYDVLLIEGSIGEVLVSKELRIRLVSVGRTFVQTDKYLYEEGQSVKFRVLSVEGERAAISYEDLDEVWVTSPTETRLVQWLNVSNSRGLVQLEFPLAEHVQEGAYTIHVRTGGRVTTQDFKVEPYVLPRFEVTLNLPPYTLVTQTDGRSLC</sequence>
<dbReference type="Pfam" id="PF01835">
    <property type="entry name" value="MG2"/>
    <property type="match status" value="1"/>
</dbReference>
<name>A0A3R7MF05_PENVA</name>
<dbReference type="InterPro" id="IPR050473">
    <property type="entry name" value="A2M/Complement_sys"/>
</dbReference>
<reference evidence="2 3" key="2">
    <citation type="submission" date="2019-01" db="EMBL/GenBank/DDBJ databases">
        <title>The decoding of complex shrimp genome reveals the adaptation for benthos swimmer, frequently molting mechanism and breeding impact on genome.</title>
        <authorList>
            <person name="Sun Y."/>
            <person name="Gao Y."/>
            <person name="Yu Y."/>
        </authorList>
    </citation>
    <scope>NUCLEOTIDE SEQUENCE [LARGE SCALE GENOMIC DNA]</scope>
    <source>
        <tissue evidence="2">Muscle</tissue>
    </source>
</reference>
<organism evidence="2 3">
    <name type="scientific">Penaeus vannamei</name>
    <name type="common">Whiteleg shrimp</name>
    <name type="synonym">Litopenaeus vannamei</name>
    <dbReference type="NCBI Taxonomy" id="6689"/>
    <lineage>
        <taxon>Eukaryota</taxon>
        <taxon>Metazoa</taxon>
        <taxon>Ecdysozoa</taxon>
        <taxon>Arthropoda</taxon>
        <taxon>Crustacea</taxon>
        <taxon>Multicrustacea</taxon>
        <taxon>Malacostraca</taxon>
        <taxon>Eumalacostraca</taxon>
        <taxon>Eucarida</taxon>
        <taxon>Decapoda</taxon>
        <taxon>Dendrobranchiata</taxon>
        <taxon>Penaeoidea</taxon>
        <taxon>Penaeidae</taxon>
        <taxon>Penaeus</taxon>
    </lineage>
</organism>
<dbReference type="PANTHER" id="PTHR11412:SF171">
    <property type="entry name" value="PREGNANCY ZONE PROTEIN-LIKE PROTEIN"/>
    <property type="match status" value="1"/>
</dbReference>
<dbReference type="STRING" id="6689.A0A3R7MF05"/>
<keyword evidence="3" id="KW-1185">Reference proteome</keyword>
<dbReference type="InterPro" id="IPR002890">
    <property type="entry name" value="MG2"/>
</dbReference>
<dbReference type="GO" id="GO:0004866">
    <property type="term" value="F:endopeptidase inhibitor activity"/>
    <property type="evidence" value="ECO:0007669"/>
    <property type="project" value="InterPro"/>
</dbReference>
<dbReference type="InterPro" id="IPR001007">
    <property type="entry name" value="VWF_dom"/>
</dbReference>
<dbReference type="SMART" id="SM00214">
    <property type="entry name" value="VWC"/>
    <property type="match status" value="2"/>
</dbReference>
<proteinExistence type="predicted"/>
<evidence type="ECO:0000313" key="3">
    <source>
        <dbReference type="Proteomes" id="UP000283509"/>
    </source>
</evidence>
<gene>
    <name evidence="2" type="ORF">C7M84_006877</name>
</gene>
<dbReference type="PROSITE" id="PS50184">
    <property type="entry name" value="VWFC_2"/>
    <property type="match status" value="1"/>
</dbReference>